<accession>W8JRS4</accession>
<dbReference type="PATRIC" id="fig|1229831.3.peg.689"/>
<dbReference type="AlphaFoldDB" id="W8JRS4"/>
<evidence type="ECO:0000256" key="1">
    <source>
        <dbReference type="ARBA" id="ARBA00010401"/>
    </source>
</evidence>
<dbReference type="KEGG" id="cav:M832_06900"/>
<dbReference type="SUPFAM" id="SSF53448">
    <property type="entry name" value="Nucleotide-diphospho-sugar transferases"/>
    <property type="match status" value="1"/>
</dbReference>
<name>W8JRS4_9CHLA</name>
<evidence type="ECO:0000313" key="3">
    <source>
        <dbReference type="EMBL" id="AHK63543.1"/>
    </source>
</evidence>
<dbReference type="HOGENOM" id="CLU_1583581_0_0_0"/>
<dbReference type="PANTHER" id="PTHR11952">
    <property type="entry name" value="UDP- GLUCOSE PYROPHOSPHORYLASE"/>
    <property type="match status" value="1"/>
</dbReference>
<feature type="region of interest" description="Disordered" evidence="2">
    <location>
        <begin position="81"/>
        <end position="100"/>
    </location>
</feature>
<dbReference type="Gene3D" id="3.90.550.10">
    <property type="entry name" value="Spore Coat Polysaccharide Biosynthesis Protein SpsA, Chain A"/>
    <property type="match status" value="1"/>
</dbReference>
<dbReference type="STRING" id="1229831.M832_06900"/>
<organism evidence="3 4">
    <name type="scientific">Chlamydia avium 10DC88</name>
    <dbReference type="NCBI Taxonomy" id="1229831"/>
    <lineage>
        <taxon>Bacteria</taxon>
        <taxon>Pseudomonadati</taxon>
        <taxon>Chlamydiota</taxon>
        <taxon>Chlamydiia</taxon>
        <taxon>Chlamydiales</taxon>
        <taxon>Chlamydiaceae</taxon>
        <taxon>Chlamydia/Chlamydophila group</taxon>
        <taxon>Chlamydia</taxon>
    </lineage>
</organism>
<comment type="similarity">
    <text evidence="1">Belongs to the UDPGP type 1 family.</text>
</comment>
<dbReference type="InterPro" id="IPR039741">
    <property type="entry name" value="UDP-sugar_pyrophosphorylase"/>
</dbReference>
<proteinExistence type="inferred from homology"/>
<evidence type="ECO:0000256" key="2">
    <source>
        <dbReference type="SAM" id="MobiDB-lite"/>
    </source>
</evidence>
<dbReference type="PANTHER" id="PTHR11952:SF2">
    <property type="entry name" value="LD24639P"/>
    <property type="match status" value="1"/>
</dbReference>
<reference evidence="3 4" key="1">
    <citation type="journal article" date="2014" name="Syst. Appl. Microbiol.">
        <title>Evidence for the existence of two new members of the family Chlamydiaceae and proposal of Chlamydia avium sp. nov. and Chlamydia gallinacea sp. nov.</title>
        <authorList>
            <person name="Sachse K."/>
            <person name="Laroucau K."/>
            <person name="Riege K."/>
            <person name="Wehner S."/>
            <person name="Dilcher M."/>
            <person name="Creasy H.H."/>
            <person name="Weidmann M."/>
            <person name="Myers G."/>
            <person name="Vorimore F."/>
            <person name="Vicari N."/>
            <person name="Magnino S."/>
            <person name="Liebler-Tenorio E."/>
            <person name="Ruettger A."/>
            <person name="Bavoil P.M."/>
            <person name="Hufert F.T."/>
            <person name="Rossello-Mora R."/>
            <person name="Marz M."/>
        </authorList>
    </citation>
    <scope>NUCLEOTIDE SEQUENCE [LARGE SCALE GENOMIC DNA]</scope>
    <source>
        <strain evidence="3 4">10DC88</strain>
    </source>
</reference>
<protein>
    <submittedName>
        <fullName evidence="3">Uncharacterized protein</fullName>
    </submittedName>
</protein>
<evidence type="ECO:0000313" key="4">
    <source>
        <dbReference type="Proteomes" id="UP000019433"/>
    </source>
</evidence>
<dbReference type="EMBL" id="CP006571">
    <property type="protein sequence ID" value="AHK63543.1"/>
    <property type="molecule type" value="Genomic_DNA"/>
</dbReference>
<dbReference type="eggNOG" id="COG4284">
    <property type="taxonomic scope" value="Bacteria"/>
</dbReference>
<gene>
    <name evidence="3" type="ORF">M832_06900</name>
</gene>
<dbReference type="InterPro" id="IPR029044">
    <property type="entry name" value="Nucleotide-diphossugar_trans"/>
</dbReference>
<dbReference type="Proteomes" id="UP000019433">
    <property type="component" value="Chromosome"/>
</dbReference>
<sequence length="168" mass="19185">MTSILTLRDRNARLTVMTNSVIFPSIMEMSVLTEKLKSINQEHLMEFWPSLSSKQKQRLYNQIASIDINLFFKQRQLITSPRNKPKDFRPLTSFSSSGEVPERTQVGTDLLKEKKLACVVLAGGQGSRLKCDGPKGLFPVSPIKKSLYFNWLLRKLELQVNLLISLFP</sequence>